<dbReference type="SUPFAM" id="SSF56954">
    <property type="entry name" value="Outer membrane efflux proteins (OEP)"/>
    <property type="match status" value="1"/>
</dbReference>
<proteinExistence type="predicted"/>
<gene>
    <name evidence="1" type="ORF">K6M89_30705</name>
</gene>
<accession>A0ABS7M9Z4</accession>
<dbReference type="Gene3D" id="1.20.1600.10">
    <property type="entry name" value="Outer membrane efflux proteins (OEP)"/>
    <property type="match status" value="1"/>
</dbReference>
<keyword evidence="2" id="KW-1185">Reference proteome</keyword>
<reference evidence="1 2" key="1">
    <citation type="submission" date="2021-08" db="EMBL/GenBank/DDBJ databases">
        <title>Rhizobium croatiense sp. nov. and Rhizobium redzepovicii sp. nov., two new species isolated from nodules of Phaseolus vulgaris in Croatia.</title>
        <authorList>
            <person name="Rajnovic I."/>
            <person name="Ramirez-Bahena M.H."/>
            <person name="Kajic S."/>
            <person name="Igual M.J."/>
            <person name="Peix A."/>
            <person name="Velazquez E."/>
            <person name="Sikora S."/>
        </authorList>
    </citation>
    <scope>NUCLEOTIDE SEQUENCE [LARGE SCALE GENOMIC DNA]</scope>
    <source>
        <strain evidence="1 2">13T</strain>
    </source>
</reference>
<evidence type="ECO:0000313" key="2">
    <source>
        <dbReference type="Proteomes" id="UP000733858"/>
    </source>
</evidence>
<organism evidence="1 2">
    <name type="scientific">Rhizobium croatiense</name>
    <dbReference type="NCBI Taxonomy" id="2867516"/>
    <lineage>
        <taxon>Bacteria</taxon>
        <taxon>Pseudomonadati</taxon>
        <taxon>Pseudomonadota</taxon>
        <taxon>Alphaproteobacteria</taxon>
        <taxon>Hyphomicrobiales</taxon>
        <taxon>Rhizobiaceae</taxon>
        <taxon>Rhizobium/Agrobacterium group</taxon>
        <taxon>Rhizobium</taxon>
    </lineage>
</organism>
<sequence length="119" mass="13069">MGQVKDVAEAGAELGKRMAQVGNWSKLTQAREQGFYADAVAQAARARQAATSSREQLTRLMGLWGKQLDYKLPERLPDLPKMATDLPDIESLAMQQRLDLQAIRLETEGLASNLGLTKA</sequence>
<protein>
    <submittedName>
        <fullName evidence="1">TolC family protein</fullName>
    </submittedName>
</protein>
<feature type="non-terminal residue" evidence="1">
    <location>
        <position position="119"/>
    </location>
</feature>
<dbReference type="Proteomes" id="UP000733858">
    <property type="component" value="Unassembled WGS sequence"/>
</dbReference>
<name>A0ABS7M9Z4_9HYPH</name>
<comment type="caution">
    <text evidence="1">The sequence shown here is derived from an EMBL/GenBank/DDBJ whole genome shotgun (WGS) entry which is preliminary data.</text>
</comment>
<dbReference type="EMBL" id="JAILYJ010000091">
    <property type="protein sequence ID" value="MBY4633584.1"/>
    <property type="molecule type" value="Genomic_DNA"/>
</dbReference>
<evidence type="ECO:0000313" key="1">
    <source>
        <dbReference type="EMBL" id="MBY4633584.1"/>
    </source>
</evidence>